<evidence type="ECO:0000256" key="3">
    <source>
        <dbReference type="ARBA" id="ARBA00022679"/>
    </source>
</evidence>
<evidence type="ECO:0000313" key="5">
    <source>
        <dbReference type="Proteomes" id="UP000298656"/>
    </source>
</evidence>
<dbReference type="SUPFAM" id="SSF53448">
    <property type="entry name" value="Nucleotide-diphospho-sugar transferases"/>
    <property type="match status" value="1"/>
</dbReference>
<reference evidence="4 5" key="1">
    <citation type="submission" date="2019-05" db="EMBL/GenBank/DDBJ databases">
        <title>Burkholderia sp. DHOD12, isolated from subtropical forest soil.</title>
        <authorList>
            <person name="Gao Z.-H."/>
            <person name="Qiu L.-H."/>
        </authorList>
    </citation>
    <scope>NUCLEOTIDE SEQUENCE [LARGE SCALE GENOMIC DNA]</scope>
    <source>
        <strain evidence="4 5">DHOD12</strain>
    </source>
</reference>
<keyword evidence="3 4" id="KW-0808">Transferase</keyword>
<dbReference type="OrthoDB" id="9771846at2"/>
<comment type="similarity">
    <text evidence="1">Belongs to the glycosyltransferase 2 family.</text>
</comment>
<keyword evidence="2" id="KW-0328">Glycosyltransferase</keyword>
<dbReference type="RefSeq" id="WP_137337176.1">
    <property type="nucleotide sequence ID" value="NZ_CP040078.1"/>
</dbReference>
<protein>
    <submittedName>
        <fullName evidence="4">Glycosyltransferase family 2 protein</fullName>
    </submittedName>
</protein>
<dbReference type="CDD" id="cd04186">
    <property type="entry name" value="GT_2_like_c"/>
    <property type="match status" value="1"/>
</dbReference>
<organism evidence="4 5">
    <name type="scientific">Trinickia violacea</name>
    <dbReference type="NCBI Taxonomy" id="2571746"/>
    <lineage>
        <taxon>Bacteria</taxon>
        <taxon>Pseudomonadati</taxon>
        <taxon>Pseudomonadota</taxon>
        <taxon>Betaproteobacteria</taxon>
        <taxon>Burkholderiales</taxon>
        <taxon>Burkholderiaceae</taxon>
        <taxon>Trinickia</taxon>
    </lineage>
</organism>
<dbReference type="PANTHER" id="PTHR43179:SF12">
    <property type="entry name" value="GALACTOFURANOSYLTRANSFERASE GLFT2"/>
    <property type="match status" value="1"/>
</dbReference>
<dbReference type="Proteomes" id="UP000298656">
    <property type="component" value="Chromosome 2"/>
</dbReference>
<evidence type="ECO:0000256" key="2">
    <source>
        <dbReference type="ARBA" id="ARBA00022676"/>
    </source>
</evidence>
<dbReference type="Gene3D" id="3.90.550.10">
    <property type="entry name" value="Spore Coat Polysaccharide Biosynthesis Protein SpsA, Chain A"/>
    <property type="match status" value="1"/>
</dbReference>
<accession>A0A4P8J610</accession>
<dbReference type="InterPro" id="IPR029044">
    <property type="entry name" value="Nucleotide-diphossugar_trans"/>
</dbReference>
<dbReference type="GO" id="GO:0016757">
    <property type="term" value="F:glycosyltransferase activity"/>
    <property type="evidence" value="ECO:0007669"/>
    <property type="project" value="UniProtKB-KW"/>
</dbReference>
<sequence>MSKVTNCVDNIQISIGILLFKNSRREVIDCLNSIFRQSAGHHIREVLIRDQSGGCLEHVAAWEQSQTCEYPIRATSGPNLGFGGGHNALFKTMDAASCAYLCLNPDGVMHPRAVAEMIALAKQNQWGGIFEAIQEPVMHPKHFDPATGATAWCSAACILYPAAVFRKIGGFDDDFFMYCEDVDLSWRVKAAGFQCYTAAKAWFYHYAMDRTGRVADIWRSAYLLGHKWRAAKFKLNAFHTLTALVDVEPEEIRAYVEAHDQHSMEMVFQASPDFQHGLVFARQMWTE</sequence>
<evidence type="ECO:0000256" key="1">
    <source>
        <dbReference type="ARBA" id="ARBA00006739"/>
    </source>
</evidence>
<dbReference type="EMBL" id="CP040078">
    <property type="protein sequence ID" value="QCP54409.1"/>
    <property type="molecule type" value="Genomic_DNA"/>
</dbReference>
<proteinExistence type="inferred from homology"/>
<dbReference type="AlphaFoldDB" id="A0A4P8J610"/>
<name>A0A4P8J610_9BURK</name>
<keyword evidence="5" id="KW-1185">Reference proteome</keyword>
<dbReference type="PANTHER" id="PTHR43179">
    <property type="entry name" value="RHAMNOSYLTRANSFERASE WBBL"/>
    <property type="match status" value="1"/>
</dbReference>
<gene>
    <name evidence="4" type="ORF">FAZ95_36380</name>
</gene>
<dbReference type="KEGG" id="tvl:FAZ95_36380"/>
<evidence type="ECO:0000313" key="4">
    <source>
        <dbReference type="EMBL" id="QCP54409.1"/>
    </source>
</evidence>